<dbReference type="Gene3D" id="2.60.40.10">
    <property type="entry name" value="Immunoglobulins"/>
    <property type="match status" value="2"/>
</dbReference>
<feature type="domain" description="Gram-positive pilin subunit D1 N-terminal" evidence="6">
    <location>
        <begin position="42"/>
        <end position="182"/>
    </location>
</feature>
<dbReference type="EMBL" id="CP059833">
    <property type="protein sequence ID" value="QMV84488.1"/>
    <property type="molecule type" value="Genomic_DNA"/>
</dbReference>
<feature type="chain" id="PRO_5028927306" evidence="5">
    <location>
        <begin position="27"/>
        <end position="496"/>
    </location>
</feature>
<name>A0A7G5FCZ7_9CORY</name>
<evidence type="ECO:0000256" key="3">
    <source>
        <dbReference type="ARBA" id="ARBA00022729"/>
    </source>
</evidence>
<dbReference type="PANTHER" id="PTHR36108">
    <property type="entry name" value="COLOSSIN-B-RELATED"/>
    <property type="match status" value="1"/>
</dbReference>
<sequence>MNLRKRTFAALFVASLAFSATPVVIAQETEVNTPAAIPAIPEKVTLKIHKLKGLESRNPSNGLPLEQNPDGTEAVNGVKFTVSKVKDIDLKTDEGWKKVKDQTPESVKGNVENPQTITTEDGVATAKDLAPGLYLVEEEANPKDNQGNALVKSAPFLITLPLTHPTERTRWLDEVHVYPKNQATEKPVKKIASDKPVNVGDTITYTIESKIPTLPEGKSLTGYNVLDRLPKELADGKVAKVELDGEDFTYYNVETKGNALMVKVFEDTVAAFSELAGKTLKVTIEATVKEAPQGTLDNESFVLPNDPGTDYDIENGPVPTPSNKVKSMFGKVNVVKQGEDENTKLKDATFQLHRCDDKNKAVAGPIKVDGKTDFVTGEEGTVSISGIHLGNVQPNEEGTDTYTDVWANSGKNFCLVETKAPEGYELLAEPVKIELTADGNTQQLVTADSTIKNVKHNGGFNLPMTGGIGTWVSIIAGLLGLAAAAFYFFAPRRNKN</sequence>
<dbReference type="Gene3D" id="2.60.40.740">
    <property type="match status" value="1"/>
</dbReference>
<dbReference type="InterPro" id="IPR032364">
    <property type="entry name" value="GramPos_pilinD1_N"/>
</dbReference>
<dbReference type="NCBIfam" id="TIGR01167">
    <property type="entry name" value="LPXTG_anchor"/>
    <property type="match status" value="1"/>
</dbReference>
<dbReference type="InterPro" id="IPR041033">
    <property type="entry name" value="SpaA_PFL_dom_1"/>
</dbReference>
<protein>
    <submittedName>
        <fullName evidence="8">SpaH/EbpB family LPXTG-anchored major pilin</fullName>
    </submittedName>
</protein>
<evidence type="ECO:0000259" key="6">
    <source>
        <dbReference type="Pfam" id="PF16555"/>
    </source>
</evidence>
<evidence type="ECO:0000256" key="1">
    <source>
        <dbReference type="ARBA" id="ARBA00007257"/>
    </source>
</evidence>
<reference evidence="8 9" key="1">
    <citation type="submission" date="2020-07" db="EMBL/GenBank/DDBJ databases">
        <title>non toxigenic Corynebacterium sp. nov from a clinical source.</title>
        <authorList>
            <person name="Bernier A.-M."/>
            <person name="Bernard K."/>
        </authorList>
    </citation>
    <scope>NUCLEOTIDE SEQUENCE [LARGE SCALE GENOMIC DNA]</scope>
    <source>
        <strain evidence="9">NML 93-0612</strain>
    </source>
</reference>
<dbReference type="RefSeq" id="WP_182385297.1">
    <property type="nucleotide sequence ID" value="NZ_CP059833.1"/>
</dbReference>
<dbReference type="AlphaFoldDB" id="A0A7G5FCZ7"/>
<gene>
    <name evidence="8" type="ORF">HW450_08945</name>
</gene>
<evidence type="ECO:0000313" key="9">
    <source>
        <dbReference type="Proteomes" id="UP000515570"/>
    </source>
</evidence>
<dbReference type="Pfam" id="PF16555">
    <property type="entry name" value="GramPos_pilinD1"/>
    <property type="match status" value="1"/>
</dbReference>
<comment type="similarity">
    <text evidence="1">Belongs to the serine-aspartate repeat-containing protein (SDr) family.</text>
</comment>
<dbReference type="InterPro" id="IPR013783">
    <property type="entry name" value="Ig-like_fold"/>
</dbReference>
<feature type="signal peptide" evidence="5">
    <location>
        <begin position="1"/>
        <end position="26"/>
    </location>
</feature>
<proteinExistence type="inferred from homology"/>
<evidence type="ECO:0000256" key="4">
    <source>
        <dbReference type="SAM" id="Phobius"/>
    </source>
</evidence>
<keyword evidence="4" id="KW-1133">Transmembrane helix</keyword>
<evidence type="ECO:0000256" key="2">
    <source>
        <dbReference type="ARBA" id="ARBA00022525"/>
    </source>
</evidence>
<keyword evidence="9" id="KW-1185">Reference proteome</keyword>
<keyword evidence="4" id="KW-0812">Transmembrane</keyword>
<dbReference type="PANTHER" id="PTHR36108:SF13">
    <property type="entry name" value="COLOSSIN-B-RELATED"/>
    <property type="match status" value="1"/>
</dbReference>
<accession>A0A7G5FCZ7</accession>
<organism evidence="8 9">
    <name type="scientific">Corynebacterium hindlerae</name>
    <dbReference type="NCBI Taxonomy" id="699041"/>
    <lineage>
        <taxon>Bacteria</taxon>
        <taxon>Bacillati</taxon>
        <taxon>Actinomycetota</taxon>
        <taxon>Actinomycetes</taxon>
        <taxon>Mycobacteriales</taxon>
        <taxon>Corynebacteriaceae</taxon>
        <taxon>Corynebacterium</taxon>
    </lineage>
</organism>
<feature type="domain" description="SpaA-like prealbumin fold" evidence="7">
    <location>
        <begin position="397"/>
        <end position="447"/>
    </location>
</feature>
<dbReference type="NCBIfam" id="NF033902">
    <property type="entry name" value="iso_D2_wall_anc"/>
    <property type="match status" value="1"/>
</dbReference>
<evidence type="ECO:0000259" key="7">
    <source>
        <dbReference type="Pfam" id="PF17802"/>
    </source>
</evidence>
<dbReference type="Proteomes" id="UP000515570">
    <property type="component" value="Chromosome"/>
</dbReference>
<feature type="transmembrane region" description="Helical" evidence="4">
    <location>
        <begin position="468"/>
        <end position="490"/>
    </location>
</feature>
<keyword evidence="3 5" id="KW-0732">Signal</keyword>
<dbReference type="InterPro" id="IPR026466">
    <property type="entry name" value="Fim_isopep_form_D2_dom"/>
</dbReference>
<dbReference type="Pfam" id="PF17802">
    <property type="entry name" value="SpaA"/>
    <property type="match status" value="2"/>
</dbReference>
<keyword evidence="2" id="KW-0964">Secreted</keyword>
<evidence type="ECO:0000313" key="8">
    <source>
        <dbReference type="EMBL" id="QMV84488.1"/>
    </source>
</evidence>
<evidence type="ECO:0000256" key="5">
    <source>
        <dbReference type="SAM" id="SignalP"/>
    </source>
</evidence>
<dbReference type="InterPro" id="IPR048052">
    <property type="entry name" value="FM1-like"/>
</dbReference>
<dbReference type="GO" id="GO:0005975">
    <property type="term" value="P:carbohydrate metabolic process"/>
    <property type="evidence" value="ECO:0007669"/>
    <property type="project" value="UniProtKB-ARBA"/>
</dbReference>
<feature type="domain" description="SpaA-like prealbumin fold" evidence="7">
    <location>
        <begin position="330"/>
        <end position="393"/>
    </location>
</feature>
<dbReference type="NCBIfam" id="TIGR04226">
    <property type="entry name" value="RrgB_K2N_iso_D2"/>
    <property type="match status" value="1"/>
</dbReference>
<keyword evidence="4" id="KW-0472">Membrane</keyword>